<proteinExistence type="predicted"/>
<feature type="compositionally biased region" description="Basic and acidic residues" evidence="1">
    <location>
        <begin position="154"/>
        <end position="163"/>
    </location>
</feature>
<sequence length="194" mass="22015">MEGPIAWNAPLFTTTRPLSACHRQRPLLFMCDDRDLHFDSVPVTVALQLRGIHLRQQKYHLLHRRSHSLYCRSVLVSASAFHQSRKQTYAGARELLQALENMDSARKRRRRQRPVTQPSGSPEERPGPSEFKAAEEGESEEGGMESSFSEFEGDTAREDELPGERGVVGRVSSPDQPLPLSSRFEPLGPRRHKM</sequence>
<evidence type="ECO:0000256" key="1">
    <source>
        <dbReference type="SAM" id="MobiDB-lite"/>
    </source>
</evidence>
<dbReference type="EMBL" id="CDMY01000218">
    <property type="protein sequence ID" value="CEL94389.1"/>
    <property type="molecule type" value="Genomic_DNA"/>
</dbReference>
<gene>
    <name evidence="2" type="ORF">Vbra_11537</name>
</gene>
<protein>
    <submittedName>
        <fullName evidence="2">Uncharacterized protein</fullName>
    </submittedName>
</protein>
<accession>A0A0G4EEG3</accession>
<feature type="region of interest" description="Disordered" evidence="1">
    <location>
        <begin position="103"/>
        <end position="194"/>
    </location>
</feature>
<dbReference type="AlphaFoldDB" id="A0A0G4EEG3"/>
<evidence type="ECO:0000313" key="3">
    <source>
        <dbReference type="Proteomes" id="UP000041254"/>
    </source>
</evidence>
<organism evidence="2 3">
    <name type="scientific">Vitrella brassicaformis (strain CCMP3155)</name>
    <dbReference type="NCBI Taxonomy" id="1169540"/>
    <lineage>
        <taxon>Eukaryota</taxon>
        <taxon>Sar</taxon>
        <taxon>Alveolata</taxon>
        <taxon>Colpodellida</taxon>
        <taxon>Vitrellaceae</taxon>
        <taxon>Vitrella</taxon>
    </lineage>
</organism>
<dbReference type="Proteomes" id="UP000041254">
    <property type="component" value="Unassembled WGS sequence"/>
</dbReference>
<dbReference type="VEuPathDB" id="CryptoDB:Vbra_11537"/>
<name>A0A0G4EEG3_VITBC</name>
<feature type="compositionally biased region" description="Basic and acidic residues" evidence="1">
    <location>
        <begin position="122"/>
        <end position="135"/>
    </location>
</feature>
<reference evidence="2 3" key="1">
    <citation type="submission" date="2014-11" db="EMBL/GenBank/DDBJ databases">
        <authorList>
            <person name="Zhu J."/>
            <person name="Qi W."/>
            <person name="Song R."/>
        </authorList>
    </citation>
    <scope>NUCLEOTIDE SEQUENCE [LARGE SCALE GENOMIC DNA]</scope>
</reference>
<keyword evidence="3" id="KW-1185">Reference proteome</keyword>
<dbReference type="InParanoid" id="A0A0G4EEG3"/>
<evidence type="ECO:0000313" key="2">
    <source>
        <dbReference type="EMBL" id="CEL94389.1"/>
    </source>
</evidence>